<evidence type="ECO:0000313" key="1">
    <source>
        <dbReference type="Proteomes" id="UP000087171"/>
    </source>
</evidence>
<sequence length="176" mass="19272">MDLPEFVTPSILPLEPITYVPPEAPPISPPVVPLQTPLVDPPTIQPLQTYCCRQPPSIIHVPTPVLDTEVIPNAPSPPPSPLSDPTFDIPIAIRKGIRPTLNPSPHYVGLSYNRFSHLHYICLSSLSSIFIPKSPGEALSHLEWRQPMIDEMCALQSNGTWKLVPLPSGKSLVGCR</sequence>
<reference evidence="2" key="2">
    <citation type="submission" date="2025-08" db="UniProtKB">
        <authorList>
            <consortium name="RefSeq"/>
        </authorList>
    </citation>
    <scope>IDENTIFICATION</scope>
    <source>
        <tissue evidence="2">Etiolated seedlings</tissue>
    </source>
</reference>
<dbReference type="AlphaFoldDB" id="A0A3Q7YCP4"/>
<protein>
    <submittedName>
        <fullName evidence="2">Proline-rich extensin-like protein EPR1</fullName>
    </submittedName>
</protein>
<dbReference type="RefSeq" id="XP_027187615.1">
    <property type="nucleotide sequence ID" value="XM_027331814.1"/>
</dbReference>
<dbReference type="Proteomes" id="UP000087171">
    <property type="component" value="Chromosome Ca2"/>
</dbReference>
<proteinExistence type="predicted"/>
<gene>
    <name evidence="2" type="primary">LOC113785446</name>
</gene>
<dbReference type="OrthoDB" id="1422065at2759"/>
<organism evidence="1 2">
    <name type="scientific">Cicer arietinum</name>
    <name type="common">Chickpea</name>
    <name type="synonym">Garbanzo</name>
    <dbReference type="NCBI Taxonomy" id="3827"/>
    <lineage>
        <taxon>Eukaryota</taxon>
        <taxon>Viridiplantae</taxon>
        <taxon>Streptophyta</taxon>
        <taxon>Embryophyta</taxon>
        <taxon>Tracheophyta</taxon>
        <taxon>Spermatophyta</taxon>
        <taxon>Magnoliopsida</taxon>
        <taxon>eudicotyledons</taxon>
        <taxon>Gunneridae</taxon>
        <taxon>Pentapetalae</taxon>
        <taxon>rosids</taxon>
        <taxon>fabids</taxon>
        <taxon>Fabales</taxon>
        <taxon>Fabaceae</taxon>
        <taxon>Papilionoideae</taxon>
        <taxon>50 kb inversion clade</taxon>
        <taxon>NPAAA clade</taxon>
        <taxon>Hologalegina</taxon>
        <taxon>IRL clade</taxon>
        <taxon>Cicereae</taxon>
        <taxon>Cicer</taxon>
    </lineage>
</organism>
<name>A0A3Q7YCP4_CICAR</name>
<reference evidence="1" key="1">
    <citation type="journal article" date="2013" name="Nat. Biotechnol.">
        <title>Draft genome sequence of chickpea (Cicer arietinum) provides a resource for trait improvement.</title>
        <authorList>
            <person name="Varshney R.K."/>
            <person name="Song C."/>
            <person name="Saxena R.K."/>
            <person name="Azam S."/>
            <person name="Yu S."/>
            <person name="Sharpe A.G."/>
            <person name="Cannon S."/>
            <person name="Baek J."/>
            <person name="Rosen B.D."/>
            <person name="Tar'an B."/>
            <person name="Millan T."/>
            <person name="Zhang X."/>
            <person name="Ramsay L.D."/>
            <person name="Iwata A."/>
            <person name="Wang Y."/>
            <person name="Nelson W."/>
            <person name="Farmer A.D."/>
            <person name="Gaur P.M."/>
            <person name="Soderlund C."/>
            <person name="Penmetsa R.V."/>
            <person name="Xu C."/>
            <person name="Bharti A.K."/>
            <person name="He W."/>
            <person name="Winter P."/>
            <person name="Zhao S."/>
            <person name="Hane J.K."/>
            <person name="Carrasquilla-Garcia N."/>
            <person name="Condie J.A."/>
            <person name="Upadhyaya H.D."/>
            <person name="Luo M.C."/>
            <person name="Thudi M."/>
            <person name="Gowda C.L."/>
            <person name="Singh N.P."/>
            <person name="Lichtenzveig J."/>
            <person name="Gali K.K."/>
            <person name="Rubio J."/>
            <person name="Nadarajan N."/>
            <person name="Dolezel J."/>
            <person name="Bansal K.C."/>
            <person name="Xu X."/>
            <person name="Edwards D."/>
            <person name="Zhang G."/>
            <person name="Kahl G."/>
            <person name="Gil J."/>
            <person name="Singh K.B."/>
            <person name="Datta S.K."/>
            <person name="Jackson S.A."/>
            <person name="Wang J."/>
            <person name="Cook D.R."/>
        </authorList>
    </citation>
    <scope>NUCLEOTIDE SEQUENCE [LARGE SCALE GENOMIC DNA]</scope>
    <source>
        <strain evidence="1">cv. CDC Frontier</strain>
    </source>
</reference>
<accession>A0A3Q7YCP4</accession>
<keyword evidence="1" id="KW-1185">Reference proteome</keyword>
<evidence type="ECO:0000313" key="2">
    <source>
        <dbReference type="RefSeq" id="XP_027187615.1"/>
    </source>
</evidence>